<keyword evidence="3" id="KW-1185">Reference proteome</keyword>
<evidence type="ECO:0000259" key="1">
    <source>
        <dbReference type="Pfam" id="PF13966"/>
    </source>
</evidence>
<sequence>MAKFPIRYLGIPLAPSKVSVEQFAPFIYSMRCYLQRWNHKTLSYTGKVELIGSVIQGVEAFWLQAFPMPVTILDAVSSMCLKFLWGGKNSKVKWDDVCAPKEEGGLGIKNIKVWNKALLFRTLWNIHSNAETLWFRWVHSFYLKGTSIFDFIPKHGDSYLIKEIVKIRNDLVVAFGGRDRAIVGLSRFVVGNKFLSGKVYDVLRVARVKKPWMSCVWKHFIPPKHSFTVWLACRGRNN</sequence>
<dbReference type="AlphaFoldDB" id="A0AAV3QR12"/>
<dbReference type="InterPro" id="IPR026960">
    <property type="entry name" value="RVT-Znf"/>
</dbReference>
<reference evidence="2 3" key="1">
    <citation type="submission" date="2024-01" db="EMBL/GenBank/DDBJ databases">
        <title>The complete chloroplast genome sequence of Lithospermum erythrorhizon: insights into the phylogenetic relationship among Boraginaceae species and the maternal lineages of purple gromwells.</title>
        <authorList>
            <person name="Okada T."/>
            <person name="Watanabe K."/>
        </authorList>
    </citation>
    <scope>NUCLEOTIDE SEQUENCE [LARGE SCALE GENOMIC DNA]</scope>
</reference>
<dbReference type="EMBL" id="BAABME010037990">
    <property type="protein sequence ID" value="GAA0165508.1"/>
    <property type="molecule type" value="Genomic_DNA"/>
</dbReference>
<organism evidence="2 3">
    <name type="scientific">Lithospermum erythrorhizon</name>
    <name type="common">Purple gromwell</name>
    <name type="synonym">Lithospermum officinale var. erythrorhizon</name>
    <dbReference type="NCBI Taxonomy" id="34254"/>
    <lineage>
        <taxon>Eukaryota</taxon>
        <taxon>Viridiplantae</taxon>
        <taxon>Streptophyta</taxon>
        <taxon>Embryophyta</taxon>
        <taxon>Tracheophyta</taxon>
        <taxon>Spermatophyta</taxon>
        <taxon>Magnoliopsida</taxon>
        <taxon>eudicotyledons</taxon>
        <taxon>Gunneridae</taxon>
        <taxon>Pentapetalae</taxon>
        <taxon>asterids</taxon>
        <taxon>lamiids</taxon>
        <taxon>Boraginales</taxon>
        <taxon>Boraginaceae</taxon>
        <taxon>Boraginoideae</taxon>
        <taxon>Lithospermeae</taxon>
        <taxon>Lithospermum</taxon>
    </lineage>
</organism>
<dbReference type="Proteomes" id="UP001454036">
    <property type="component" value="Unassembled WGS sequence"/>
</dbReference>
<keyword evidence="2" id="KW-0695">RNA-directed DNA polymerase</keyword>
<keyword evidence="2" id="KW-0808">Transferase</keyword>
<comment type="caution">
    <text evidence="2">The sequence shown here is derived from an EMBL/GenBank/DDBJ whole genome shotgun (WGS) entry which is preliminary data.</text>
</comment>
<gene>
    <name evidence="2" type="ORF">LIER_43718</name>
</gene>
<evidence type="ECO:0000313" key="3">
    <source>
        <dbReference type="Proteomes" id="UP001454036"/>
    </source>
</evidence>
<dbReference type="PANTHER" id="PTHR33116">
    <property type="entry name" value="REVERSE TRANSCRIPTASE ZINC-BINDING DOMAIN-CONTAINING PROTEIN-RELATED-RELATED"/>
    <property type="match status" value="1"/>
</dbReference>
<keyword evidence="2" id="KW-0548">Nucleotidyltransferase</keyword>
<protein>
    <submittedName>
        <fullName evidence="2">Reverse transcriptase</fullName>
    </submittedName>
</protein>
<dbReference type="PANTHER" id="PTHR33116:SF78">
    <property type="entry name" value="OS12G0587133 PROTEIN"/>
    <property type="match status" value="1"/>
</dbReference>
<proteinExistence type="predicted"/>
<dbReference type="Pfam" id="PF13966">
    <property type="entry name" value="zf-RVT"/>
    <property type="match status" value="1"/>
</dbReference>
<feature type="domain" description="Reverse transcriptase zinc-binding" evidence="1">
    <location>
        <begin position="194"/>
        <end position="236"/>
    </location>
</feature>
<evidence type="ECO:0000313" key="2">
    <source>
        <dbReference type="EMBL" id="GAA0165508.1"/>
    </source>
</evidence>
<accession>A0AAV3QR12</accession>
<dbReference type="GO" id="GO:0003964">
    <property type="term" value="F:RNA-directed DNA polymerase activity"/>
    <property type="evidence" value="ECO:0007669"/>
    <property type="project" value="UniProtKB-KW"/>
</dbReference>
<name>A0AAV3QR12_LITER</name>